<accession>A0A914XIF8</accession>
<dbReference type="PROSITE" id="PS00022">
    <property type="entry name" value="EGF_1"/>
    <property type="match status" value="1"/>
</dbReference>
<dbReference type="Gene3D" id="3.40.50.410">
    <property type="entry name" value="von Willebrand factor, type A domain"/>
    <property type="match status" value="1"/>
</dbReference>
<dbReference type="PANTHER" id="PTHR24020">
    <property type="entry name" value="COLLAGEN ALPHA"/>
    <property type="match status" value="1"/>
</dbReference>
<dbReference type="Pfam" id="PF00092">
    <property type="entry name" value="VWA"/>
    <property type="match status" value="1"/>
</dbReference>
<dbReference type="InterPro" id="IPR050525">
    <property type="entry name" value="ECM_Assembly_Org"/>
</dbReference>
<dbReference type="SUPFAM" id="SSF53300">
    <property type="entry name" value="vWA-like"/>
    <property type="match status" value="1"/>
</dbReference>
<dbReference type="PROSITE" id="PS50234">
    <property type="entry name" value="VWFA"/>
    <property type="match status" value="1"/>
</dbReference>
<dbReference type="InterPro" id="IPR000742">
    <property type="entry name" value="EGF"/>
</dbReference>
<dbReference type="PANTHER" id="PTHR24020:SF20">
    <property type="entry name" value="PH DOMAIN-CONTAINING PROTEIN"/>
    <property type="match status" value="1"/>
</dbReference>
<evidence type="ECO:0000313" key="5">
    <source>
        <dbReference type="WBParaSite" id="PSAMB.scaffold822size40855.g9012.t1"/>
    </source>
</evidence>
<feature type="domain" description="VWFA" evidence="3">
    <location>
        <begin position="55"/>
        <end position="137"/>
    </location>
</feature>
<protein>
    <submittedName>
        <fullName evidence="5">VWFA domain-containing protein</fullName>
    </submittedName>
</protein>
<evidence type="ECO:0000256" key="1">
    <source>
        <dbReference type="PROSITE-ProRule" id="PRU00076"/>
    </source>
</evidence>
<dbReference type="InterPro" id="IPR002035">
    <property type="entry name" value="VWF_A"/>
</dbReference>
<feature type="domain" description="EGF-like" evidence="2">
    <location>
        <begin position="3"/>
        <end position="47"/>
    </location>
</feature>
<proteinExistence type="predicted"/>
<reference evidence="5" key="1">
    <citation type="submission" date="2022-11" db="UniProtKB">
        <authorList>
            <consortium name="WormBaseParasite"/>
        </authorList>
    </citation>
    <scope>IDENTIFICATION</scope>
</reference>
<dbReference type="WBParaSite" id="PSAMB.scaffold822size40855.g9012.t1">
    <property type="protein sequence ID" value="PSAMB.scaffold822size40855.g9012.t1"/>
    <property type="gene ID" value="PSAMB.scaffold822size40855.g9012"/>
</dbReference>
<keyword evidence="1" id="KW-0245">EGF-like domain</keyword>
<feature type="disulfide bond" evidence="1">
    <location>
        <begin position="37"/>
        <end position="46"/>
    </location>
</feature>
<dbReference type="Gene3D" id="2.10.25.10">
    <property type="entry name" value="Laminin"/>
    <property type="match status" value="1"/>
</dbReference>
<dbReference type="PROSITE" id="PS50026">
    <property type="entry name" value="EGF_3"/>
    <property type="match status" value="1"/>
</dbReference>
<name>A0A914XIF8_9BILA</name>
<keyword evidence="4" id="KW-1185">Reference proteome</keyword>
<evidence type="ECO:0000259" key="2">
    <source>
        <dbReference type="PROSITE" id="PS50026"/>
    </source>
</evidence>
<keyword evidence="1" id="KW-1015">Disulfide bond</keyword>
<evidence type="ECO:0000313" key="4">
    <source>
        <dbReference type="Proteomes" id="UP000887566"/>
    </source>
</evidence>
<organism evidence="4 5">
    <name type="scientific">Plectus sambesii</name>
    <dbReference type="NCBI Taxonomy" id="2011161"/>
    <lineage>
        <taxon>Eukaryota</taxon>
        <taxon>Metazoa</taxon>
        <taxon>Ecdysozoa</taxon>
        <taxon>Nematoda</taxon>
        <taxon>Chromadorea</taxon>
        <taxon>Plectida</taxon>
        <taxon>Plectina</taxon>
        <taxon>Plectoidea</taxon>
        <taxon>Plectidae</taxon>
        <taxon>Plectus</taxon>
    </lineage>
</organism>
<evidence type="ECO:0000259" key="3">
    <source>
        <dbReference type="PROSITE" id="PS50234"/>
    </source>
</evidence>
<dbReference type="InterPro" id="IPR036465">
    <property type="entry name" value="vWFA_dom_sf"/>
</dbReference>
<sequence>MSYFDPCATVQCENGGTCMRPTESQYPIDYYKEWCKCANDWSGAYCTCAGTTQRNVIFLLGNTPSVGNQSNYDKMMKLCGDIVDDFGIESNNTQVAAVTFGGTPKIAFGFASYRNRQQIKNAFLSLSYSSAPAFLGA</sequence>
<dbReference type="Proteomes" id="UP000887566">
    <property type="component" value="Unplaced"/>
</dbReference>
<comment type="caution">
    <text evidence="1">Lacks conserved residue(s) required for the propagation of feature annotation.</text>
</comment>
<dbReference type="AlphaFoldDB" id="A0A914XIF8"/>